<dbReference type="AlphaFoldDB" id="A0A1D8USX4"/>
<dbReference type="InterPro" id="IPR008318">
    <property type="entry name" value="UCP030820"/>
</dbReference>
<sequence>MKLLELGHRPALRIAAVPFSEWNQSANIQAIELNADQSAKELSPFLATLKLIVLNFPIFRDGRAFSQARALREYEKFQGEIRVQGHILPDQAEFLYRCGVDSVVLPDKANEEPWHRERERFRVAYQVSTQNESSFGPGLKRHIS</sequence>
<proteinExistence type="predicted"/>
<dbReference type="RefSeq" id="WP_070402456.1">
    <property type="nucleotide sequence ID" value="NZ_BJVW01000008.1"/>
</dbReference>
<accession>A0A1D8USX4</accession>
<dbReference type="EMBL" id="CP014674">
    <property type="protein sequence ID" value="AOX16733.1"/>
    <property type="molecule type" value="Genomic_DNA"/>
</dbReference>
<dbReference type="OrthoDB" id="9800421at2"/>
<name>A0A1D8USX4_9PROT</name>
<reference evidence="1 2" key="1">
    <citation type="journal article" date="2016" name="Microb. Cell Fact.">
        <title>Dissection of exopolysaccharide biosynthesis in Kozakia baliensis.</title>
        <authorList>
            <person name="Brandt J.U."/>
            <person name="Jakob F."/>
            <person name="Behr J."/>
            <person name="Geissler A.J."/>
            <person name="Vogel R.F."/>
        </authorList>
    </citation>
    <scope>NUCLEOTIDE SEQUENCE [LARGE SCALE GENOMIC DNA]</scope>
    <source>
        <strain evidence="1 2">DSM 14400</strain>
    </source>
</reference>
<keyword evidence="2" id="KW-1185">Reference proteome</keyword>
<evidence type="ECO:0000313" key="1">
    <source>
        <dbReference type="EMBL" id="AOX16733.1"/>
    </source>
</evidence>
<dbReference type="Pfam" id="PF06073">
    <property type="entry name" value="DUF934"/>
    <property type="match status" value="1"/>
</dbReference>
<dbReference type="KEGG" id="kba:A0U89_05870"/>
<organism evidence="1 2">
    <name type="scientific">Kozakia baliensis</name>
    <dbReference type="NCBI Taxonomy" id="153496"/>
    <lineage>
        <taxon>Bacteria</taxon>
        <taxon>Pseudomonadati</taxon>
        <taxon>Pseudomonadota</taxon>
        <taxon>Alphaproteobacteria</taxon>
        <taxon>Acetobacterales</taxon>
        <taxon>Acetobacteraceae</taxon>
        <taxon>Kozakia</taxon>
    </lineage>
</organism>
<evidence type="ECO:0000313" key="2">
    <source>
        <dbReference type="Proteomes" id="UP000179145"/>
    </source>
</evidence>
<gene>
    <name evidence="1" type="ORF">A0U89_05870</name>
</gene>
<dbReference type="STRING" id="153496.A0U89_05870"/>
<dbReference type="Proteomes" id="UP000179145">
    <property type="component" value="Chromosome"/>
</dbReference>
<protein>
    <submittedName>
        <fullName evidence="1">Uncharacterized protein</fullName>
    </submittedName>
</protein>